<accession>A0AAW1FFG3</accession>
<organism evidence="2 3">
    <name type="scientific">Zoarces viviparus</name>
    <name type="common">Viviparous eelpout</name>
    <name type="synonym">Blennius viviparus</name>
    <dbReference type="NCBI Taxonomy" id="48416"/>
    <lineage>
        <taxon>Eukaryota</taxon>
        <taxon>Metazoa</taxon>
        <taxon>Chordata</taxon>
        <taxon>Craniata</taxon>
        <taxon>Vertebrata</taxon>
        <taxon>Euteleostomi</taxon>
        <taxon>Actinopterygii</taxon>
        <taxon>Neopterygii</taxon>
        <taxon>Teleostei</taxon>
        <taxon>Neoteleostei</taxon>
        <taxon>Acanthomorphata</taxon>
        <taxon>Eupercaria</taxon>
        <taxon>Perciformes</taxon>
        <taxon>Cottioidei</taxon>
        <taxon>Zoarcales</taxon>
        <taxon>Zoarcidae</taxon>
        <taxon>Zoarcinae</taxon>
        <taxon>Zoarces</taxon>
    </lineage>
</organism>
<gene>
    <name evidence="2" type="ORF">VZT92_008340</name>
</gene>
<feature type="region of interest" description="Disordered" evidence="1">
    <location>
        <begin position="1"/>
        <end position="28"/>
    </location>
</feature>
<evidence type="ECO:0000313" key="2">
    <source>
        <dbReference type="EMBL" id="KAK9533201.1"/>
    </source>
</evidence>
<keyword evidence="3" id="KW-1185">Reference proteome</keyword>
<reference evidence="2 3" key="1">
    <citation type="journal article" date="2024" name="Genome Biol. Evol.">
        <title>Chromosome-level genome assembly of the viviparous eelpout Zoarces viviparus.</title>
        <authorList>
            <person name="Fuhrmann N."/>
            <person name="Brasseur M.V."/>
            <person name="Bakowski C.E."/>
            <person name="Podsiadlowski L."/>
            <person name="Prost S."/>
            <person name="Krehenwinkel H."/>
            <person name="Mayer C."/>
        </authorList>
    </citation>
    <scope>NUCLEOTIDE SEQUENCE [LARGE SCALE GENOMIC DNA]</scope>
    <source>
        <strain evidence="2">NO-MEL_2022_Ind0_liver</strain>
    </source>
</reference>
<evidence type="ECO:0000256" key="1">
    <source>
        <dbReference type="SAM" id="MobiDB-lite"/>
    </source>
</evidence>
<feature type="compositionally biased region" description="Polar residues" evidence="1">
    <location>
        <begin position="9"/>
        <end position="20"/>
    </location>
</feature>
<dbReference type="Proteomes" id="UP001488805">
    <property type="component" value="Unassembled WGS sequence"/>
</dbReference>
<name>A0AAW1FFG3_ZOAVI</name>
<evidence type="ECO:0000313" key="3">
    <source>
        <dbReference type="Proteomes" id="UP001488805"/>
    </source>
</evidence>
<comment type="caution">
    <text evidence="2">The sequence shown here is derived from an EMBL/GenBank/DDBJ whole genome shotgun (WGS) entry which is preliminary data.</text>
</comment>
<protein>
    <submittedName>
        <fullName evidence="2">Uncharacterized protein</fullName>
    </submittedName>
</protein>
<proteinExistence type="predicted"/>
<sequence>MALVEQRKSPSSPFPQTTIDTDGESDQLVQASRKISSRQLVLQAVRETVVEGIEERGGVPVALGCYGAELNGVGSYGSPSLLQVKQTSSDLSSRRGMVEDFLQFLRKQLD</sequence>
<dbReference type="AlphaFoldDB" id="A0AAW1FFG3"/>
<dbReference type="EMBL" id="JBCEZU010000067">
    <property type="protein sequence ID" value="KAK9533201.1"/>
    <property type="molecule type" value="Genomic_DNA"/>
</dbReference>